<dbReference type="Proteomes" id="UP001170481">
    <property type="component" value="Unassembled WGS sequence"/>
</dbReference>
<protein>
    <recommendedName>
        <fullName evidence="3">DUF3108 domain-containing protein</fullName>
    </recommendedName>
</protein>
<proteinExistence type="predicted"/>
<dbReference type="EMBL" id="JAUORK010000017">
    <property type="protein sequence ID" value="MDO6672937.1"/>
    <property type="molecule type" value="Genomic_DNA"/>
</dbReference>
<dbReference type="AlphaFoldDB" id="A0AAP4WY12"/>
<reference evidence="1" key="1">
    <citation type="submission" date="2023-07" db="EMBL/GenBank/DDBJ databases">
        <title>Genome content predicts the carbon catabolic preferences of heterotrophic bacteria.</title>
        <authorList>
            <person name="Gralka M."/>
        </authorList>
    </citation>
    <scope>NUCLEOTIDE SEQUENCE</scope>
    <source>
        <strain evidence="1">C2R13</strain>
    </source>
</reference>
<sequence length="287" mass="32055">MTLLSSALSLFSQAPMRRGACTATRVYRPSAWQRLWRAGLGALLLLAGSAQAASDEAVVGPEAPLAPVASIAPVPFTAHYTLVLDGWPDVPITQRVSQSGELYIASMEASIKVASGYEQGRFTLAEGRLLPEGYRSGYRLAGIGKDYNREAPEAGDTRLPDRQSLLVLLSQQVDSQWSEQACLAATPCSLDYLDHKGRQRTLMYEIQGQETRQAAQRTFRTLRIEAWRKHREHKHYRIWLAPRWPGLMIGLDYLDYEDFMDKDGNRNGEVPPRSAHLTLNQLSSARQ</sequence>
<name>A0AAP4WY12_9GAMM</name>
<gene>
    <name evidence="1" type="ORF">Q4535_12515</name>
</gene>
<comment type="caution">
    <text evidence="1">The sequence shown here is derived from an EMBL/GenBank/DDBJ whole genome shotgun (WGS) entry which is preliminary data.</text>
</comment>
<dbReference type="RefSeq" id="WP_303594562.1">
    <property type="nucleotide sequence ID" value="NZ_JAUORK010000017.1"/>
</dbReference>
<evidence type="ECO:0000313" key="2">
    <source>
        <dbReference type="Proteomes" id="UP001170481"/>
    </source>
</evidence>
<organism evidence="1 2">
    <name type="scientific">Cobetia amphilecti</name>
    <dbReference type="NCBI Taxonomy" id="1055104"/>
    <lineage>
        <taxon>Bacteria</taxon>
        <taxon>Pseudomonadati</taxon>
        <taxon>Pseudomonadota</taxon>
        <taxon>Gammaproteobacteria</taxon>
        <taxon>Oceanospirillales</taxon>
        <taxon>Halomonadaceae</taxon>
        <taxon>Cobetia</taxon>
    </lineage>
</organism>
<accession>A0AAP4WY12</accession>
<evidence type="ECO:0000313" key="1">
    <source>
        <dbReference type="EMBL" id="MDO6672937.1"/>
    </source>
</evidence>
<evidence type="ECO:0008006" key="3">
    <source>
        <dbReference type="Google" id="ProtNLM"/>
    </source>
</evidence>